<dbReference type="InterPro" id="IPR029058">
    <property type="entry name" value="AB_hydrolase_fold"/>
</dbReference>
<proteinExistence type="predicted"/>
<dbReference type="Proteomes" id="UP001144347">
    <property type="component" value="Unassembled WGS sequence"/>
</dbReference>
<dbReference type="RefSeq" id="WP_269428802.1">
    <property type="nucleotide sequence ID" value="NZ_JAPWGM010000007.1"/>
</dbReference>
<keyword evidence="1" id="KW-0378">Hydrolase</keyword>
<accession>A0ABT4LCW6</accession>
<comment type="caution">
    <text evidence="1">The sequence shown here is derived from an EMBL/GenBank/DDBJ whole genome shotgun (WGS) entry which is preliminary data.</text>
</comment>
<dbReference type="Gene3D" id="3.40.50.1820">
    <property type="entry name" value="alpha/beta hydrolase"/>
    <property type="match status" value="1"/>
</dbReference>
<dbReference type="SUPFAM" id="SSF53474">
    <property type="entry name" value="alpha/beta-Hydrolases"/>
    <property type="match status" value="1"/>
</dbReference>
<dbReference type="GO" id="GO:0016787">
    <property type="term" value="F:hydrolase activity"/>
    <property type="evidence" value="ECO:0007669"/>
    <property type="project" value="UniProtKB-KW"/>
</dbReference>
<evidence type="ECO:0000313" key="1">
    <source>
        <dbReference type="EMBL" id="MCZ4245755.1"/>
    </source>
</evidence>
<organism evidence="1 2">
    <name type="scientific">Pedobacter punctiformis</name>
    <dbReference type="NCBI Taxonomy" id="3004097"/>
    <lineage>
        <taxon>Bacteria</taxon>
        <taxon>Pseudomonadati</taxon>
        <taxon>Bacteroidota</taxon>
        <taxon>Sphingobacteriia</taxon>
        <taxon>Sphingobacteriales</taxon>
        <taxon>Sphingobacteriaceae</taxon>
        <taxon>Pedobacter</taxon>
    </lineage>
</organism>
<sequence length="216" mass="24468">MKVYLISGLGADKRIFSKIKLDNQFEIIHLDWIEYSESDDMISYAKKLSKGIDHTKPFCIVGVSFGGMIATEIAKILNPKITIVISSIINSKQLPRLYKFSGNLGLLNIIPAAVLKSSNKLTQNYYFGTKLPEEKDLLNKIVEDTDPNFLKWAIGVILAWNNQVRPKNLYHIHGTNDKIFPIKKVEPDFVIKNGGHFMVYQNAEEISTLINTLLIN</sequence>
<gene>
    <name evidence="1" type="ORF">O0955_17225</name>
</gene>
<keyword evidence="2" id="KW-1185">Reference proteome</keyword>
<reference evidence="1" key="1">
    <citation type="submission" date="2022-12" db="EMBL/GenBank/DDBJ databases">
        <title>Genome sequence of HCMS5-2.</title>
        <authorList>
            <person name="Woo H."/>
        </authorList>
    </citation>
    <scope>NUCLEOTIDE SEQUENCE</scope>
    <source>
        <strain evidence="1">HCMS5-2</strain>
    </source>
</reference>
<name>A0ABT4LCW6_9SPHI</name>
<evidence type="ECO:0000313" key="2">
    <source>
        <dbReference type="Proteomes" id="UP001144347"/>
    </source>
</evidence>
<protein>
    <submittedName>
        <fullName evidence="1">Alpha/beta hydrolase</fullName>
    </submittedName>
</protein>
<dbReference type="EMBL" id="JAPWGM010000007">
    <property type="protein sequence ID" value="MCZ4245755.1"/>
    <property type="molecule type" value="Genomic_DNA"/>
</dbReference>